<dbReference type="RefSeq" id="WP_204298233.1">
    <property type="nucleotide sequence ID" value="NZ_BAAAGQ010000014.1"/>
</dbReference>
<name>A0ABQ3WPF3_9ACTN</name>
<evidence type="ECO:0000256" key="2">
    <source>
        <dbReference type="ARBA" id="ARBA00022692"/>
    </source>
</evidence>
<keyword evidence="2 5" id="KW-0812">Transmembrane</keyword>
<comment type="subcellular location">
    <subcellularLocation>
        <location evidence="1">Membrane</location>
        <topology evidence="1">Multi-pass membrane protein</topology>
    </subcellularLocation>
</comment>
<reference evidence="7" key="1">
    <citation type="submission" date="2021-01" db="EMBL/GenBank/DDBJ databases">
        <title>Whole genome shotgun sequence of Actinoplanes capillaceus NBRC 16408.</title>
        <authorList>
            <person name="Komaki H."/>
            <person name="Tamura T."/>
        </authorList>
    </citation>
    <scope>NUCLEOTIDE SEQUENCE [LARGE SCALE GENOMIC DNA]</scope>
    <source>
        <strain evidence="7">NBRC 16408</strain>
    </source>
</reference>
<proteinExistence type="predicted"/>
<dbReference type="InterPro" id="IPR009908">
    <property type="entry name" value="Methylamine_util_MauE"/>
</dbReference>
<feature type="transmembrane region" description="Helical" evidence="5">
    <location>
        <begin position="50"/>
        <end position="67"/>
    </location>
</feature>
<keyword evidence="3 5" id="KW-1133">Transmembrane helix</keyword>
<accession>A0ABQ3WPF3</accession>
<evidence type="ECO:0000256" key="3">
    <source>
        <dbReference type="ARBA" id="ARBA00022989"/>
    </source>
</evidence>
<evidence type="ECO:0000256" key="5">
    <source>
        <dbReference type="SAM" id="Phobius"/>
    </source>
</evidence>
<evidence type="ECO:0000313" key="7">
    <source>
        <dbReference type="EMBL" id="GID48133.1"/>
    </source>
</evidence>
<feature type="transmembrane region" description="Helical" evidence="5">
    <location>
        <begin position="73"/>
        <end position="93"/>
    </location>
</feature>
<evidence type="ECO:0000256" key="1">
    <source>
        <dbReference type="ARBA" id="ARBA00004141"/>
    </source>
</evidence>
<gene>
    <name evidence="7" type="ORF">Aca07nite_54080</name>
</gene>
<dbReference type="EMBL" id="BOMF01000102">
    <property type="protein sequence ID" value="GID48133.1"/>
    <property type="molecule type" value="Genomic_DNA"/>
</dbReference>
<protein>
    <submittedName>
        <fullName evidence="7">Methylamine utilization protein MauE</fullName>
    </submittedName>
</protein>
<feature type="domain" description="Methylamine utilisation protein MauE" evidence="6">
    <location>
        <begin position="1"/>
        <end position="131"/>
    </location>
</feature>
<organism evidence="7">
    <name type="scientific">Actinoplanes campanulatus</name>
    <dbReference type="NCBI Taxonomy" id="113559"/>
    <lineage>
        <taxon>Bacteria</taxon>
        <taxon>Bacillati</taxon>
        <taxon>Actinomycetota</taxon>
        <taxon>Actinomycetes</taxon>
        <taxon>Micromonosporales</taxon>
        <taxon>Micromonosporaceae</taxon>
        <taxon>Actinoplanes</taxon>
    </lineage>
</organism>
<keyword evidence="4 5" id="KW-0472">Membrane</keyword>
<sequence>MNYVDIGCRALLTVVFAAAATGKVRHGGFAAFVASLAPIRWIGASARRPAALATVAAEALTVLLLWTPGTAPAGYLLAVGTLAAFTATLVTGLRQGTTLRCRCFGHDAGPVRPHHVARNLGLGAVAVLGLATTATTTMATDPAGWAIALLTGAVAGLATTRWDDIAFVLSPPTR</sequence>
<dbReference type="Pfam" id="PF07291">
    <property type="entry name" value="MauE"/>
    <property type="match status" value="1"/>
</dbReference>
<evidence type="ECO:0000256" key="4">
    <source>
        <dbReference type="ARBA" id="ARBA00023136"/>
    </source>
</evidence>
<comment type="caution">
    <text evidence="7">The sequence shown here is derived from an EMBL/GenBank/DDBJ whole genome shotgun (WGS) entry which is preliminary data.</text>
</comment>
<evidence type="ECO:0000259" key="6">
    <source>
        <dbReference type="Pfam" id="PF07291"/>
    </source>
</evidence>